<reference evidence="1" key="1">
    <citation type="submission" date="2020-05" db="EMBL/GenBank/DDBJ databases">
        <title>Phylogenomic resolution of chytrid fungi.</title>
        <authorList>
            <person name="Stajich J.E."/>
            <person name="Amses K."/>
            <person name="Simmons R."/>
            <person name="Seto K."/>
            <person name="Myers J."/>
            <person name="Bonds A."/>
            <person name="Quandt C.A."/>
            <person name="Barry K."/>
            <person name="Liu P."/>
            <person name="Grigoriev I."/>
            <person name="Longcore J.E."/>
            <person name="James T.Y."/>
        </authorList>
    </citation>
    <scope>NUCLEOTIDE SEQUENCE</scope>
    <source>
        <strain evidence="1">JEL0476</strain>
    </source>
</reference>
<gene>
    <name evidence="1" type="ORF">HK099_008040</name>
</gene>
<dbReference type="GO" id="GO:0003676">
    <property type="term" value="F:nucleic acid binding"/>
    <property type="evidence" value="ECO:0007669"/>
    <property type="project" value="InterPro"/>
</dbReference>
<sequence length="62" mass="6965">MSDANLDSSSNDYVLVTPNDAENSLYELQLSNLPQSLNEKDLHLIFSEYELLNAEIFRDSAG</sequence>
<dbReference type="CDD" id="cd00590">
    <property type="entry name" value="RRM_SF"/>
    <property type="match status" value="1"/>
</dbReference>
<dbReference type="InterPro" id="IPR035979">
    <property type="entry name" value="RBD_domain_sf"/>
</dbReference>
<dbReference type="AlphaFoldDB" id="A0AAD5U0L1"/>
<dbReference type="Proteomes" id="UP001211065">
    <property type="component" value="Unassembled WGS sequence"/>
</dbReference>
<dbReference type="SUPFAM" id="SSF54928">
    <property type="entry name" value="RNA-binding domain, RBD"/>
    <property type="match status" value="1"/>
</dbReference>
<protein>
    <recommendedName>
        <fullName evidence="3">RRM domain-containing protein</fullName>
    </recommendedName>
</protein>
<comment type="caution">
    <text evidence="1">The sequence shown here is derived from an EMBL/GenBank/DDBJ whole genome shotgun (WGS) entry which is preliminary data.</text>
</comment>
<organism evidence="1 2">
    <name type="scientific">Clydaea vesicula</name>
    <dbReference type="NCBI Taxonomy" id="447962"/>
    <lineage>
        <taxon>Eukaryota</taxon>
        <taxon>Fungi</taxon>
        <taxon>Fungi incertae sedis</taxon>
        <taxon>Chytridiomycota</taxon>
        <taxon>Chytridiomycota incertae sedis</taxon>
        <taxon>Chytridiomycetes</taxon>
        <taxon>Lobulomycetales</taxon>
        <taxon>Lobulomycetaceae</taxon>
        <taxon>Clydaea</taxon>
    </lineage>
</organism>
<evidence type="ECO:0008006" key="3">
    <source>
        <dbReference type="Google" id="ProtNLM"/>
    </source>
</evidence>
<name>A0AAD5U0L1_9FUNG</name>
<evidence type="ECO:0000313" key="1">
    <source>
        <dbReference type="EMBL" id="KAJ3211329.1"/>
    </source>
</evidence>
<accession>A0AAD5U0L1</accession>
<dbReference type="EMBL" id="JADGJW010000841">
    <property type="protein sequence ID" value="KAJ3211329.1"/>
    <property type="molecule type" value="Genomic_DNA"/>
</dbReference>
<feature type="non-terminal residue" evidence="1">
    <location>
        <position position="1"/>
    </location>
</feature>
<proteinExistence type="predicted"/>
<keyword evidence="2" id="KW-1185">Reference proteome</keyword>
<evidence type="ECO:0000313" key="2">
    <source>
        <dbReference type="Proteomes" id="UP001211065"/>
    </source>
</evidence>